<dbReference type="Gene3D" id="3.80.10.10">
    <property type="entry name" value="Ribonuclease Inhibitor"/>
    <property type="match status" value="1"/>
</dbReference>
<reference evidence="2" key="1">
    <citation type="submission" date="2020-01" db="EMBL/GenBank/DDBJ databases">
        <authorList>
            <person name="Mishra B."/>
        </authorList>
    </citation>
    <scope>NUCLEOTIDE SEQUENCE [LARGE SCALE GENOMIC DNA]</scope>
</reference>
<dbReference type="PANTHER" id="PTHR38926:SF2">
    <property type="entry name" value="F-BOX_LRR-REPEAT PROTEIN 21-RELATED"/>
    <property type="match status" value="1"/>
</dbReference>
<evidence type="ECO:0000259" key="1">
    <source>
        <dbReference type="PROSITE" id="PS50181"/>
    </source>
</evidence>
<evidence type="ECO:0000313" key="3">
    <source>
        <dbReference type="Proteomes" id="UP000467841"/>
    </source>
</evidence>
<dbReference type="AlphaFoldDB" id="A0A6D2KPS9"/>
<dbReference type="Proteomes" id="UP000467841">
    <property type="component" value="Unassembled WGS sequence"/>
</dbReference>
<gene>
    <name evidence="2" type="ORF">MERR_LOCUS42557</name>
</gene>
<organism evidence="2 3">
    <name type="scientific">Microthlaspi erraticum</name>
    <dbReference type="NCBI Taxonomy" id="1685480"/>
    <lineage>
        <taxon>Eukaryota</taxon>
        <taxon>Viridiplantae</taxon>
        <taxon>Streptophyta</taxon>
        <taxon>Embryophyta</taxon>
        <taxon>Tracheophyta</taxon>
        <taxon>Spermatophyta</taxon>
        <taxon>Magnoliopsida</taxon>
        <taxon>eudicotyledons</taxon>
        <taxon>Gunneridae</taxon>
        <taxon>Pentapetalae</taxon>
        <taxon>rosids</taxon>
        <taxon>malvids</taxon>
        <taxon>Brassicales</taxon>
        <taxon>Brassicaceae</taxon>
        <taxon>Coluteocarpeae</taxon>
        <taxon>Microthlaspi</taxon>
    </lineage>
</organism>
<keyword evidence="3" id="KW-1185">Reference proteome</keyword>
<dbReference type="OrthoDB" id="2095648at2759"/>
<proteinExistence type="predicted"/>
<dbReference type="InterPro" id="IPR001810">
    <property type="entry name" value="F-box_dom"/>
</dbReference>
<dbReference type="PROSITE" id="PS50181">
    <property type="entry name" value="FBOX"/>
    <property type="match status" value="1"/>
</dbReference>
<evidence type="ECO:0000313" key="2">
    <source>
        <dbReference type="EMBL" id="CAA7055321.1"/>
    </source>
</evidence>
<feature type="domain" description="F-box" evidence="1">
    <location>
        <begin position="6"/>
        <end position="53"/>
    </location>
</feature>
<dbReference type="SMART" id="SM00256">
    <property type="entry name" value="FBOX"/>
    <property type="match status" value="1"/>
</dbReference>
<name>A0A6D2KPS9_9BRAS</name>
<dbReference type="Pfam" id="PF12937">
    <property type="entry name" value="F-box-like"/>
    <property type="match status" value="1"/>
</dbReference>
<dbReference type="PANTHER" id="PTHR38926">
    <property type="entry name" value="F-BOX DOMAIN CONTAINING PROTEIN, EXPRESSED"/>
    <property type="match status" value="1"/>
</dbReference>
<dbReference type="EMBL" id="CACVBM020001607">
    <property type="protein sequence ID" value="CAA7055321.1"/>
    <property type="molecule type" value="Genomic_DNA"/>
</dbReference>
<dbReference type="CDD" id="cd22164">
    <property type="entry name" value="F-box_AtSKIP19-like"/>
    <property type="match status" value="1"/>
</dbReference>
<dbReference type="InterPro" id="IPR032675">
    <property type="entry name" value="LRR_dom_sf"/>
</dbReference>
<protein>
    <recommendedName>
        <fullName evidence="1">F-box domain-containing protein</fullName>
    </recommendedName>
</protein>
<dbReference type="SUPFAM" id="SSF52047">
    <property type="entry name" value="RNI-like"/>
    <property type="match status" value="1"/>
</dbReference>
<comment type="caution">
    <text evidence="2">The sequence shown here is derived from an EMBL/GenBank/DDBJ whole genome shotgun (WGS) entry which is preliminary data.</text>
</comment>
<sequence>MKDGKFRNWAELPSDLTFSILLRVSVPDRLENAQNVCRSWRSVCKEPSLWREIDLRHLENLKSMETMCRRAVDLSRGGLLEINIENFGNNSLLAYIADRSSNLKRLRIAEFEEITKLGLMKAVTKLPLLEELELSCCRFDDVFDLKGVGFACPNLKTLKVNYVGFYYKHVECDDDALAIAESMTKLRRLQLLGNRLSHRGLIAILDNCPHLEHIDLRHGLKISVVGDVDKFEAFRGIQELSR</sequence>
<accession>A0A6D2KPS9</accession>